<evidence type="ECO:0000256" key="6">
    <source>
        <dbReference type="HAMAP-Rule" id="MF_01685"/>
    </source>
</evidence>
<dbReference type="GO" id="GO:0004324">
    <property type="term" value="F:ferredoxin-NADP+ reductase activity"/>
    <property type="evidence" value="ECO:0007669"/>
    <property type="project" value="UniProtKB-UniRule"/>
</dbReference>
<feature type="binding site" evidence="6">
    <location>
        <position position="50"/>
    </location>
    <ligand>
        <name>FAD</name>
        <dbReference type="ChEBI" id="CHEBI:57692"/>
    </ligand>
</feature>
<feature type="binding site" evidence="6">
    <location>
        <position position="122"/>
    </location>
    <ligand>
        <name>FAD</name>
        <dbReference type="ChEBI" id="CHEBI:57692"/>
    </ligand>
</feature>
<keyword evidence="3 6" id="KW-0274">FAD</keyword>
<reference evidence="8 9" key="1">
    <citation type="submission" date="2017-04" db="EMBL/GenBank/DDBJ databases">
        <authorList>
            <person name="Afonso C.L."/>
            <person name="Miller P.J."/>
            <person name="Scott M.A."/>
            <person name="Spackman E."/>
            <person name="Goraichik I."/>
            <person name="Dimitrov K.M."/>
            <person name="Suarez D.L."/>
            <person name="Swayne D.E."/>
        </authorList>
    </citation>
    <scope>NUCLEOTIDE SEQUENCE [LARGE SCALE GENOMIC DNA]</scope>
    <source>
        <strain evidence="8 9">LMG26642</strain>
    </source>
</reference>
<organism evidence="8 9">
    <name type="scientific">Carnobacterium iners</name>
    <dbReference type="NCBI Taxonomy" id="1073423"/>
    <lineage>
        <taxon>Bacteria</taxon>
        <taxon>Bacillati</taxon>
        <taxon>Bacillota</taxon>
        <taxon>Bacilli</taxon>
        <taxon>Lactobacillales</taxon>
        <taxon>Carnobacteriaceae</taxon>
        <taxon>Carnobacterium</taxon>
    </lineage>
</organism>
<dbReference type="GO" id="GO:0050660">
    <property type="term" value="F:flavin adenine dinucleotide binding"/>
    <property type="evidence" value="ECO:0007669"/>
    <property type="project" value="UniProtKB-UniRule"/>
</dbReference>
<dbReference type="GO" id="GO:0050661">
    <property type="term" value="F:NADP binding"/>
    <property type="evidence" value="ECO:0007669"/>
    <property type="project" value="UniProtKB-UniRule"/>
</dbReference>
<keyword evidence="2 6" id="KW-0285">Flavoprotein</keyword>
<evidence type="ECO:0000256" key="1">
    <source>
        <dbReference type="ARBA" id="ARBA00011738"/>
    </source>
</evidence>
<accession>A0A1X7MNH5</accession>
<dbReference type="PANTHER" id="PTHR48105">
    <property type="entry name" value="THIOREDOXIN REDUCTASE 1-RELATED-RELATED"/>
    <property type="match status" value="1"/>
</dbReference>
<evidence type="ECO:0000313" key="9">
    <source>
        <dbReference type="Proteomes" id="UP000193435"/>
    </source>
</evidence>
<feature type="binding site" evidence="6">
    <location>
        <position position="82"/>
    </location>
    <ligand>
        <name>FAD</name>
        <dbReference type="ChEBI" id="CHEBI:57692"/>
    </ligand>
</feature>
<dbReference type="EMBL" id="FXBJ01000002">
    <property type="protein sequence ID" value="SMH26392.1"/>
    <property type="molecule type" value="Genomic_DNA"/>
</dbReference>
<evidence type="ECO:0000256" key="2">
    <source>
        <dbReference type="ARBA" id="ARBA00022630"/>
    </source>
</evidence>
<comment type="subunit">
    <text evidence="1 6">Homodimer.</text>
</comment>
<evidence type="ECO:0000313" key="8">
    <source>
        <dbReference type="EMBL" id="SMH26392.1"/>
    </source>
</evidence>
<comment type="similarity">
    <text evidence="6">Belongs to the ferredoxin--NADP reductase type 2 family.</text>
</comment>
<evidence type="ECO:0000259" key="7">
    <source>
        <dbReference type="Pfam" id="PF07992"/>
    </source>
</evidence>
<evidence type="ECO:0000256" key="3">
    <source>
        <dbReference type="ARBA" id="ARBA00022827"/>
    </source>
</evidence>
<dbReference type="Gene3D" id="3.50.50.60">
    <property type="entry name" value="FAD/NAD(P)-binding domain"/>
    <property type="match status" value="2"/>
</dbReference>
<feature type="binding site" evidence="6">
    <location>
        <position position="156"/>
    </location>
    <ligand>
        <name>FAD</name>
        <dbReference type="ChEBI" id="CHEBI:57692"/>
    </ligand>
</feature>
<dbReference type="SUPFAM" id="SSF51905">
    <property type="entry name" value="FAD/NAD(P)-binding domain"/>
    <property type="match status" value="1"/>
</dbReference>
<dbReference type="InterPro" id="IPR022890">
    <property type="entry name" value="Fd--NADP_Rdtase_type_2"/>
</dbReference>
<sequence>MFLFISETIESKKISRYTKTHLTDLLLDGGITLKTTEELFDITIIGGGPTGMFAAFYGGMRNAKVKIIESLPQLGGQLSMLYPEKDIFDIAAMPVIGAQELIDNLAVQLSRFDQTTCLEEEVVDIKKNHDGIFELHTKKAIHYSKAVIITAGNGAFQPRRLEIEQAEKYEGKTLHYYVNNVEQFKNRTVAICGGGDSAVDWALALEPIAKKVYLIHRRNKFRALEHSVSLLEKSSVEIKTPFVPESLSGTDRSLSHVTLKEVRGDQEKTLEIDDFLVNYGFTSSIGPMKNWGFEVKHNEIVVNTKMETTVPGIYAAGDICTYDGKIKLIATGFGEAPTAINNAMSYINPDERVQPMHSTSLF</sequence>
<name>A0A1X7MNH5_9LACT</name>
<dbReference type="Proteomes" id="UP000193435">
    <property type="component" value="Unassembled WGS sequence"/>
</dbReference>
<dbReference type="InterPro" id="IPR050097">
    <property type="entry name" value="Ferredoxin-NADP_redctase_2"/>
</dbReference>
<feature type="binding site" evidence="6">
    <location>
        <position position="318"/>
    </location>
    <ligand>
        <name>FAD</name>
        <dbReference type="ChEBI" id="CHEBI:57692"/>
    </ligand>
</feature>
<proteinExistence type="inferred from homology"/>
<feature type="binding site" evidence="6">
    <location>
        <position position="69"/>
    </location>
    <ligand>
        <name>FAD</name>
        <dbReference type="ChEBI" id="CHEBI:57692"/>
    </ligand>
</feature>
<protein>
    <recommendedName>
        <fullName evidence="6">Ferredoxin--NADP reductase</fullName>
        <shortName evidence="6">FNR</shortName>
        <shortName evidence="6">Fd-NADP(+) reductase</shortName>
        <ecNumber evidence="6">1.18.1.2</ecNumber>
    </recommendedName>
</protein>
<dbReference type="OrthoDB" id="9806179at2"/>
<dbReference type="Pfam" id="PF07992">
    <property type="entry name" value="Pyr_redox_2"/>
    <property type="match status" value="1"/>
</dbReference>
<comment type="cofactor">
    <cofactor evidence="6">
        <name>FAD</name>
        <dbReference type="ChEBI" id="CHEBI:57692"/>
    </cofactor>
    <text evidence="6">Binds 1 FAD per subunit.</text>
</comment>
<keyword evidence="5 6" id="KW-0560">Oxidoreductase</keyword>
<gene>
    <name evidence="8" type="ORF">SAMN04488700_0106</name>
</gene>
<evidence type="ECO:0000256" key="5">
    <source>
        <dbReference type="ARBA" id="ARBA00023002"/>
    </source>
</evidence>
<keyword evidence="4 6" id="KW-0521">NADP</keyword>
<dbReference type="PRINTS" id="PR00469">
    <property type="entry name" value="PNDRDTASEII"/>
</dbReference>
<dbReference type="HAMAP" id="MF_01685">
    <property type="entry name" value="FENR2"/>
    <property type="match status" value="1"/>
</dbReference>
<feature type="binding site" evidence="6">
    <location>
        <position position="359"/>
    </location>
    <ligand>
        <name>FAD</name>
        <dbReference type="ChEBI" id="CHEBI:57692"/>
    </ligand>
</feature>
<dbReference type="InterPro" id="IPR023753">
    <property type="entry name" value="FAD/NAD-binding_dom"/>
</dbReference>
<dbReference type="InterPro" id="IPR036188">
    <property type="entry name" value="FAD/NAD-bd_sf"/>
</dbReference>
<dbReference type="EC" id="1.18.1.2" evidence="6"/>
<evidence type="ECO:0000256" key="4">
    <source>
        <dbReference type="ARBA" id="ARBA00022857"/>
    </source>
</evidence>
<keyword evidence="9" id="KW-1185">Reference proteome</keyword>
<dbReference type="PRINTS" id="PR00368">
    <property type="entry name" value="FADPNR"/>
</dbReference>
<comment type="catalytic activity">
    <reaction evidence="6">
        <text>2 reduced [2Fe-2S]-[ferredoxin] + NADP(+) + H(+) = 2 oxidized [2Fe-2S]-[ferredoxin] + NADPH</text>
        <dbReference type="Rhea" id="RHEA:20125"/>
        <dbReference type="Rhea" id="RHEA-COMP:10000"/>
        <dbReference type="Rhea" id="RHEA-COMP:10001"/>
        <dbReference type="ChEBI" id="CHEBI:15378"/>
        <dbReference type="ChEBI" id="CHEBI:33737"/>
        <dbReference type="ChEBI" id="CHEBI:33738"/>
        <dbReference type="ChEBI" id="CHEBI:57783"/>
        <dbReference type="ChEBI" id="CHEBI:58349"/>
        <dbReference type="EC" id="1.18.1.2"/>
    </reaction>
</comment>
<dbReference type="AlphaFoldDB" id="A0A1X7MNH5"/>
<feature type="domain" description="FAD/NAD(P)-binding" evidence="7">
    <location>
        <begin position="40"/>
        <end position="334"/>
    </location>
</feature>
<dbReference type="STRING" id="1073423.SAMN04488700_0106"/>
<feature type="binding site" evidence="6">
    <location>
        <position position="77"/>
    </location>
    <ligand>
        <name>FAD</name>
        <dbReference type="ChEBI" id="CHEBI:57692"/>
    </ligand>
</feature>